<dbReference type="AlphaFoldDB" id="A0A6B9F7S5"/>
<dbReference type="GO" id="GO:0016301">
    <property type="term" value="F:kinase activity"/>
    <property type="evidence" value="ECO:0007669"/>
    <property type="project" value="UniProtKB-KW"/>
</dbReference>
<dbReference type="Proteomes" id="UP000428325">
    <property type="component" value="Chromosome"/>
</dbReference>
<dbReference type="GeneID" id="43371477"/>
<accession>A0A6B9F7S5</accession>
<evidence type="ECO:0000313" key="5">
    <source>
        <dbReference type="Proteomes" id="UP000428325"/>
    </source>
</evidence>
<dbReference type="Pfam" id="PF25270">
    <property type="entry name" value="Khk"/>
    <property type="match status" value="1"/>
</dbReference>
<keyword evidence="3" id="KW-0418">Kinase</keyword>
<gene>
    <name evidence="4" type="ORF">EI982_17995</name>
</gene>
<evidence type="ECO:0000256" key="2">
    <source>
        <dbReference type="ARBA" id="ARBA00022679"/>
    </source>
</evidence>
<dbReference type="EMBL" id="CP034345">
    <property type="protein sequence ID" value="QGX96536.1"/>
    <property type="molecule type" value="Genomic_DNA"/>
</dbReference>
<evidence type="ECO:0000256" key="3">
    <source>
        <dbReference type="ARBA" id="ARBA00022777"/>
    </source>
</evidence>
<dbReference type="PANTHER" id="PTHR10584:SF166">
    <property type="entry name" value="RIBOKINASE"/>
    <property type="match status" value="1"/>
</dbReference>
<keyword evidence="5" id="KW-1185">Reference proteome</keyword>
<comment type="similarity">
    <text evidence="1">Belongs to the carbohydrate kinase PfkB family.</text>
</comment>
<keyword evidence="2" id="KW-0808">Transferase</keyword>
<proteinExistence type="inferred from homology"/>
<name>A0A6B9F7S5_9EURY</name>
<dbReference type="PANTHER" id="PTHR10584">
    <property type="entry name" value="SUGAR KINASE"/>
    <property type="match status" value="1"/>
</dbReference>
<dbReference type="InterPro" id="IPR029056">
    <property type="entry name" value="Ribokinase-like"/>
</dbReference>
<dbReference type="InterPro" id="IPR057621">
    <property type="entry name" value="Khk_prokaryotic"/>
</dbReference>
<dbReference type="KEGG" id="hra:EI982_17995"/>
<dbReference type="RefSeq" id="WP_157690999.1">
    <property type="nucleotide sequence ID" value="NZ_CP034345.1"/>
</dbReference>
<evidence type="ECO:0000313" key="4">
    <source>
        <dbReference type="EMBL" id="QGX96536.1"/>
    </source>
</evidence>
<organism evidence="4 5">
    <name type="scientific">Haloplanus rallus</name>
    <dbReference type="NCBI Taxonomy" id="1816183"/>
    <lineage>
        <taxon>Archaea</taxon>
        <taxon>Methanobacteriati</taxon>
        <taxon>Methanobacteriota</taxon>
        <taxon>Stenosarchaea group</taxon>
        <taxon>Halobacteria</taxon>
        <taxon>Halobacteriales</taxon>
        <taxon>Haloferacaceae</taxon>
        <taxon>Haloplanus</taxon>
    </lineage>
</organism>
<evidence type="ECO:0000256" key="1">
    <source>
        <dbReference type="ARBA" id="ARBA00010688"/>
    </source>
</evidence>
<dbReference type="SUPFAM" id="SSF53613">
    <property type="entry name" value="Ribokinase-like"/>
    <property type="match status" value="1"/>
</dbReference>
<reference evidence="4 5" key="1">
    <citation type="submission" date="2018-12" db="EMBL/GenBank/DDBJ databases">
        <title>Complete genome sequence of Haloplanus rallus MBLA0036.</title>
        <authorList>
            <person name="Nam Y.-d."/>
            <person name="Kang J."/>
            <person name="Chung W.-H."/>
            <person name="Park Y.S."/>
        </authorList>
    </citation>
    <scope>NUCLEOTIDE SEQUENCE [LARGE SCALE GENOMIC DNA]</scope>
    <source>
        <strain evidence="4 5">MBLA0036</strain>
    </source>
</reference>
<sequence>MWVDVFRAAVVGGDVPYDRLVDRLRADHEVVTFGALADGSVDDYYRLREGDSTVTSRAALAAAISAGRDSFDLDHVTTDAGGQAVNAARQAAALGDDVLLAGHLDHPVFEFTFDVEAVSMGSPARVTVCLLDDDDVMFVEESTDLADWTVADLRAALSESLESFLERDALCCVNWASTPGLGEAMREMAARDPDGGVLCVDPGPLTVAGARDLLAVLRTLGDAYDVVLSVNEDEAARLGEAVGEPADEPTEASVLDAVRTAADGTSVVVHGEGAAVAATPAGRITVPALDVSRGPTETGAGDRFSGALARSLAADWDWALALAAGNACAAHYVSGRGTGTRSALPDHVETHRPP</sequence>
<protein>
    <submittedName>
        <fullName evidence="4">Uncharacterized protein</fullName>
    </submittedName>
</protein>
<dbReference type="Gene3D" id="3.40.1190.20">
    <property type="match status" value="1"/>
</dbReference>